<accession>A0A1X9YP55</accession>
<dbReference type="OrthoDB" id="945646at2"/>
<feature type="compositionally biased region" description="Basic and acidic residues" evidence="1">
    <location>
        <begin position="8"/>
        <end position="19"/>
    </location>
</feature>
<organism evidence="2 3">
    <name type="scientific">Pontibacter actiniarum</name>
    <dbReference type="NCBI Taxonomy" id="323450"/>
    <lineage>
        <taxon>Bacteria</taxon>
        <taxon>Pseudomonadati</taxon>
        <taxon>Bacteroidota</taxon>
        <taxon>Cytophagia</taxon>
        <taxon>Cytophagales</taxon>
        <taxon>Hymenobacteraceae</taxon>
        <taxon>Pontibacter</taxon>
    </lineage>
</organism>
<evidence type="ECO:0000313" key="3">
    <source>
        <dbReference type="Proteomes" id="UP000266292"/>
    </source>
</evidence>
<dbReference type="Proteomes" id="UP000266292">
    <property type="component" value="Chromosome"/>
</dbReference>
<reference evidence="3" key="1">
    <citation type="submission" date="2017-05" db="EMBL/GenBank/DDBJ databases">
        <authorList>
            <person name="Ray J."/>
            <person name="Price M."/>
            <person name="Deutschbauer A."/>
        </authorList>
    </citation>
    <scope>NUCLEOTIDE SEQUENCE [LARGE SCALE GENOMIC DNA]</scope>
    <source>
        <strain evidence="3">DSM 19842</strain>
    </source>
</reference>
<proteinExistence type="predicted"/>
<feature type="region of interest" description="Disordered" evidence="1">
    <location>
        <begin position="1"/>
        <end position="24"/>
    </location>
</feature>
<dbReference type="EMBL" id="CP021235">
    <property type="protein sequence ID" value="ARS34632.1"/>
    <property type="molecule type" value="Genomic_DNA"/>
</dbReference>
<keyword evidence="3" id="KW-1185">Reference proteome</keyword>
<name>A0A1X9YP55_9BACT</name>
<evidence type="ECO:0000256" key="1">
    <source>
        <dbReference type="SAM" id="MobiDB-lite"/>
    </source>
</evidence>
<dbReference type="AlphaFoldDB" id="A0A1X9YP55"/>
<protein>
    <submittedName>
        <fullName evidence="2">Uncharacterized protein</fullName>
    </submittedName>
</protein>
<sequence>MLSACSTDEVKGSELELSPKETPTPSPAIITHYNFIITPDLSNRLGSHKPVSDTRIVNSLLQDILPNVLVDKRKTNQKDTYGVSFISKAAINQYSANVEDLKIDFNRFKKQVDRIDYVKGRSSGATLSGDQQKFVSEFDRILKVASKAPDGADLWTYFDQGIDNNTVNTKVDSFEYGGKHFSHSFRNIMILLTDGYIEAGMYGKQACVSGNQCYYLSSQRIKSFREAYKKSGESDMKLFFSKNNYGIIPAKNPNLKSLEILVLQMEDRSLNQAGSATQHPTDMEIMKLFWSDWLEKSGVKRFDLRPVLASEDDTKKVIKEFIGA</sequence>
<evidence type="ECO:0000313" key="2">
    <source>
        <dbReference type="EMBL" id="ARS34632.1"/>
    </source>
</evidence>
<gene>
    <name evidence="2" type="ORF">CA264_03750</name>
</gene>
<dbReference type="KEGG" id="pact:CA264_03750"/>